<name>A0A1R3GFA5_COCAP</name>
<feature type="compositionally biased region" description="Basic and acidic residues" evidence="1">
    <location>
        <begin position="87"/>
        <end position="132"/>
    </location>
</feature>
<dbReference type="EMBL" id="AWWV01014459">
    <property type="protein sequence ID" value="OMO56764.1"/>
    <property type="molecule type" value="Genomic_DNA"/>
</dbReference>
<dbReference type="AlphaFoldDB" id="A0A1R3GFA5"/>
<keyword evidence="3" id="KW-1185">Reference proteome</keyword>
<evidence type="ECO:0000313" key="2">
    <source>
        <dbReference type="EMBL" id="OMO56764.1"/>
    </source>
</evidence>
<protein>
    <submittedName>
        <fullName evidence="2">Uncharacterized protein</fullName>
    </submittedName>
</protein>
<evidence type="ECO:0000256" key="1">
    <source>
        <dbReference type="SAM" id="MobiDB-lite"/>
    </source>
</evidence>
<comment type="caution">
    <text evidence="2">The sequence shown here is derived from an EMBL/GenBank/DDBJ whole genome shotgun (WGS) entry which is preliminary data.</text>
</comment>
<feature type="compositionally biased region" description="Acidic residues" evidence="1">
    <location>
        <begin position="57"/>
        <end position="72"/>
    </location>
</feature>
<dbReference type="Proteomes" id="UP000188268">
    <property type="component" value="Unassembled WGS sequence"/>
</dbReference>
<proteinExistence type="predicted"/>
<dbReference type="Gramene" id="OMO56764">
    <property type="protein sequence ID" value="OMO56764"/>
    <property type="gene ID" value="CCACVL1_26273"/>
</dbReference>
<feature type="region of interest" description="Disordered" evidence="1">
    <location>
        <begin position="1"/>
        <end position="142"/>
    </location>
</feature>
<organism evidence="2 3">
    <name type="scientific">Corchorus capsularis</name>
    <name type="common">Jute</name>
    <dbReference type="NCBI Taxonomy" id="210143"/>
    <lineage>
        <taxon>Eukaryota</taxon>
        <taxon>Viridiplantae</taxon>
        <taxon>Streptophyta</taxon>
        <taxon>Embryophyta</taxon>
        <taxon>Tracheophyta</taxon>
        <taxon>Spermatophyta</taxon>
        <taxon>Magnoliopsida</taxon>
        <taxon>eudicotyledons</taxon>
        <taxon>Gunneridae</taxon>
        <taxon>Pentapetalae</taxon>
        <taxon>rosids</taxon>
        <taxon>malvids</taxon>
        <taxon>Malvales</taxon>
        <taxon>Malvaceae</taxon>
        <taxon>Grewioideae</taxon>
        <taxon>Apeibeae</taxon>
        <taxon>Corchorus</taxon>
    </lineage>
</organism>
<reference evidence="2 3" key="1">
    <citation type="submission" date="2013-09" db="EMBL/GenBank/DDBJ databases">
        <title>Corchorus capsularis genome sequencing.</title>
        <authorList>
            <person name="Alam M."/>
            <person name="Haque M.S."/>
            <person name="Islam M.S."/>
            <person name="Emdad E.M."/>
            <person name="Islam M.M."/>
            <person name="Ahmed B."/>
            <person name="Halim A."/>
            <person name="Hossen Q.M.M."/>
            <person name="Hossain M.Z."/>
            <person name="Ahmed R."/>
            <person name="Khan M.M."/>
            <person name="Islam R."/>
            <person name="Rashid M.M."/>
            <person name="Khan S.A."/>
            <person name="Rahman M.S."/>
            <person name="Alam M."/>
        </authorList>
    </citation>
    <scope>NUCLEOTIDE SEQUENCE [LARGE SCALE GENOMIC DNA]</scope>
    <source>
        <strain evidence="3">cv. CVL-1</strain>
        <tissue evidence="2">Whole seedling</tissue>
    </source>
</reference>
<gene>
    <name evidence="2" type="ORF">CCACVL1_26273</name>
</gene>
<sequence>MFQKEDVKDLDKSQKNHMQNKKLKKERGNPSSKAVPSRKKQPQVGNSGAATKQEILVSDESEEDSMEASEDSEDRHKESVSLKGKSKMKEDVCFKKKMPRRLDQKSTRESMEETAVDSKMEEATEPPGKPDSDLFEPSLPLF</sequence>
<evidence type="ECO:0000313" key="3">
    <source>
        <dbReference type="Proteomes" id="UP000188268"/>
    </source>
</evidence>
<accession>A0A1R3GFA5</accession>
<feature type="compositionally biased region" description="Basic and acidic residues" evidence="1">
    <location>
        <begin position="1"/>
        <end position="14"/>
    </location>
</feature>